<evidence type="ECO:0000313" key="4">
    <source>
        <dbReference type="EMBL" id="TMS35051.1"/>
    </source>
</evidence>
<dbReference type="CDD" id="cd00033">
    <property type="entry name" value="CCP"/>
    <property type="match status" value="1"/>
</dbReference>
<evidence type="ECO:0000313" key="5">
    <source>
        <dbReference type="Proteomes" id="UP000298663"/>
    </source>
</evidence>
<dbReference type="PROSITE" id="PS50923">
    <property type="entry name" value="SUSHI"/>
    <property type="match status" value="1"/>
</dbReference>
<evidence type="ECO:0000256" key="1">
    <source>
        <dbReference type="ARBA" id="ARBA00023157"/>
    </source>
</evidence>
<reference evidence="4 5" key="1">
    <citation type="journal article" date="2015" name="Genome Biol.">
        <title>Comparative genomics of Steinernema reveals deeply conserved gene regulatory networks.</title>
        <authorList>
            <person name="Dillman A.R."/>
            <person name="Macchietto M."/>
            <person name="Porter C.F."/>
            <person name="Rogers A."/>
            <person name="Williams B."/>
            <person name="Antoshechkin I."/>
            <person name="Lee M.M."/>
            <person name="Goodwin Z."/>
            <person name="Lu X."/>
            <person name="Lewis E.E."/>
            <person name="Goodrich-Blair H."/>
            <person name="Stock S.P."/>
            <person name="Adams B.J."/>
            <person name="Sternberg P.W."/>
            <person name="Mortazavi A."/>
        </authorList>
    </citation>
    <scope>NUCLEOTIDE SEQUENCE [LARGE SCALE GENOMIC DNA]</scope>
    <source>
        <strain evidence="4 5">ALL</strain>
    </source>
</reference>
<protein>
    <recommendedName>
        <fullName evidence="3">Sushi domain-containing protein</fullName>
    </recommendedName>
</protein>
<feature type="domain" description="Sushi" evidence="3">
    <location>
        <begin position="37"/>
        <end position="105"/>
    </location>
</feature>
<dbReference type="SUPFAM" id="SSF57535">
    <property type="entry name" value="Complement control module/SCR domain"/>
    <property type="match status" value="1"/>
</dbReference>
<organism evidence="4 5">
    <name type="scientific">Steinernema carpocapsae</name>
    <name type="common">Entomopathogenic nematode</name>
    <dbReference type="NCBI Taxonomy" id="34508"/>
    <lineage>
        <taxon>Eukaryota</taxon>
        <taxon>Metazoa</taxon>
        <taxon>Ecdysozoa</taxon>
        <taxon>Nematoda</taxon>
        <taxon>Chromadorea</taxon>
        <taxon>Rhabditida</taxon>
        <taxon>Tylenchina</taxon>
        <taxon>Panagrolaimomorpha</taxon>
        <taxon>Strongyloidoidea</taxon>
        <taxon>Steinernematidae</taxon>
        <taxon>Steinernema</taxon>
    </lineage>
</organism>
<reference evidence="4 5" key="2">
    <citation type="journal article" date="2019" name="G3 (Bethesda)">
        <title>Hybrid Assembly of the Genome of the Entomopathogenic Nematode Steinernema carpocapsae Identifies the X-Chromosome.</title>
        <authorList>
            <person name="Serra L."/>
            <person name="Macchietto M."/>
            <person name="Macias-Munoz A."/>
            <person name="McGill C.J."/>
            <person name="Rodriguez I.M."/>
            <person name="Rodriguez B."/>
            <person name="Murad R."/>
            <person name="Mortazavi A."/>
        </authorList>
    </citation>
    <scope>NUCLEOTIDE SEQUENCE [LARGE SCALE GENOMIC DNA]</scope>
    <source>
        <strain evidence="4 5">ALL</strain>
    </source>
</reference>
<dbReference type="InterPro" id="IPR000436">
    <property type="entry name" value="Sushi_SCR_CCP_dom"/>
</dbReference>
<keyword evidence="5" id="KW-1185">Reference proteome</keyword>
<evidence type="ECO:0000259" key="3">
    <source>
        <dbReference type="PROSITE" id="PS50923"/>
    </source>
</evidence>
<feature type="disulfide bond" evidence="2">
    <location>
        <begin position="77"/>
        <end position="104"/>
    </location>
</feature>
<dbReference type="EMBL" id="CM016762">
    <property type="protein sequence ID" value="TMS35051.1"/>
    <property type="molecule type" value="Genomic_DNA"/>
</dbReference>
<dbReference type="SMART" id="SM00032">
    <property type="entry name" value="CCP"/>
    <property type="match status" value="1"/>
</dbReference>
<gene>
    <name evidence="4" type="ORF">L596_002528</name>
</gene>
<proteinExistence type="predicted"/>
<dbReference type="AlphaFoldDB" id="A0A4U8UQ14"/>
<sequence length="105" mass="11331">MVPEQPCATMARGTTWKSANATPWVGLAFQNSQLWPSGCPPLSSIDNGVIEYATGARHLIEDSPKSYDSGSRAHLVCKNGTRVKGGHEAVCQCNEQWKPNLGKCT</sequence>
<dbReference type="Pfam" id="PF00084">
    <property type="entry name" value="Sushi"/>
    <property type="match status" value="1"/>
</dbReference>
<comment type="caution">
    <text evidence="2">Lacks conserved residue(s) required for the propagation of feature annotation.</text>
</comment>
<comment type="caution">
    <text evidence="4">The sequence shown here is derived from an EMBL/GenBank/DDBJ whole genome shotgun (WGS) entry which is preliminary data.</text>
</comment>
<dbReference type="Proteomes" id="UP000298663">
    <property type="component" value="Chromosome X"/>
</dbReference>
<dbReference type="Gene3D" id="2.10.70.10">
    <property type="entry name" value="Complement Module, domain 1"/>
    <property type="match status" value="1"/>
</dbReference>
<name>A0A4U8UQ14_STECR</name>
<dbReference type="InterPro" id="IPR035976">
    <property type="entry name" value="Sushi/SCR/CCP_sf"/>
</dbReference>
<keyword evidence="2" id="KW-0768">Sushi</keyword>
<keyword evidence="1 2" id="KW-1015">Disulfide bond</keyword>
<accession>A0A4U8UQ14</accession>
<evidence type="ECO:0000256" key="2">
    <source>
        <dbReference type="PROSITE-ProRule" id="PRU00302"/>
    </source>
</evidence>
<dbReference type="EMBL" id="AZBU02000001">
    <property type="protein sequence ID" value="TMS35051.1"/>
    <property type="molecule type" value="Genomic_DNA"/>
</dbReference>